<reference evidence="1" key="1">
    <citation type="submission" date="2018-01" db="EMBL/GenBank/DDBJ databases">
        <authorList>
            <person name="Mao J.F."/>
        </authorList>
    </citation>
    <scope>NUCLEOTIDE SEQUENCE</scope>
    <source>
        <strain evidence="1">Huo1</strain>
        <tissue evidence="1">Leaf</tissue>
    </source>
</reference>
<accession>A0A8X8ZLD4</accession>
<dbReference type="AlphaFoldDB" id="A0A8X8ZLD4"/>
<evidence type="ECO:0000313" key="1">
    <source>
        <dbReference type="EMBL" id="KAG6408838.1"/>
    </source>
</evidence>
<gene>
    <name evidence="1" type="ORF">SASPL_131863</name>
</gene>
<sequence length="121" mass="13096">MRDKVLTRCLVLQNGVISDAELLDLLNLALSSDASNTIKKSSLDMLVEARRSLHLRLGLQFDRPLLRIANAINLSPIKHSTRGKSNPKGSSLLKDVHHGIPSSGGKILGTLHLLVAFLSIA</sequence>
<evidence type="ECO:0000313" key="2">
    <source>
        <dbReference type="Proteomes" id="UP000298416"/>
    </source>
</evidence>
<proteinExistence type="predicted"/>
<reference evidence="1" key="2">
    <citation type="submission" date="2020-08" db="EMBL/GenBank/DDBJ databases">
        <title>Plant Genome Project.</title>
        <authorList>
            <person name="Zhang R.-G."/>
        </authorList>
    </citation>
    <scope>NUCLEOTIDE SEQUENCE</scope>
    <source>
        <strain evidence="1">Huo1</strain>
        <tissue evidence="1">Leaf</tissue>
    </source>
</reference>
<protein>
    <submittedName>
        <fullName evidence="1">Uncharacterized protein</fullName>
    </submittedName>
</protein>
<keyword evidence="2" id="KW-1185">Reference proteome</keyword>
<comment type="caution">
    <text evidence="1">The sequence shown here is derived from an EMBL/GenBank/DDBJ whole genome shotgun (WGS) entry which is preliminary data.</text>
</comment>
<dbReference type="Proteomes" id="UP000298416">
    <property type="component" value="Unassembled WGS sequence"/>
</dbReference>
<dbReference type="EMBL" id="PNBA02000011">
    <property type="protein sequence ID" value="KAG6408838.1"/>
    <property type="molecule type" value="Genomic_DNA"/>
</dbReference>
<organism evidence="1">
    <name type="scientific">Salvia splendens</name>
    <name type="common">Scarlet sage</name>
    <dbReference type="NCBI Taxonomy" id="180675"/>
    <lineage>
        <taxon>Eukaryota</taxon>
        <taxon>Viridiplantae</taxon>
        <taxon>Streptophyta</taxon>
        <taxon>Embryophyta</taxon>
        <taxon>Tracheophyta</taxon>
        <taxon>Spermatophyta</taxon>
        <taxon>Magnoliopsida</taxon>
        <taxon>eudicotyledons</taxon>
        <taxon>Gunneridae</taxon>
        <taxon>Pentapetalae</taxon>
        <taxon>asterids</taxon>
        <taxon>lamiids</taxon>
        <taxon>Lamiales</taxon>
        <taxon>Lamiaceae</taxon>
        <taxon>Nepetoideae</taxon>
        <taxon>Mentheae</taxon>
        <taxon>Salviinae</taxon>
        <taxon>Salvia</taxon>
        <taxon>Salvia subgen. Calosphace</taxon>
        <taxon>core Calosphace</taxon>
    </lineage>
</organism>
<name>A0A8X8ZLD4_SALSN</name>